<dbReference type="AlphaFoldDB" id="J4H390"/>
<dbReference type="GO" id="GO:0042162">
    <property type="term" value="F:telomeric DNA binding"/>
    <property type="evidence" value="ECO:0007669"/>
    <property type="project" value="TreeGrafter"/>
</dbReference>
<dbReference type="InterPro" id="IPR019337">
    <property type="entry name" value="Telomere_length_regulation_dom"/>
</dbReference>
<feature type="compositionally biased region" description="Low complexity" evidence="2">
    <location>
        <begin position="556"/>
        <end position="569"/>
    </location>
</feature>
<organism evidence="4 5">
    <name type="scientific">Fibroporia radiculosa</name>
    <dbReference type="NCBI Taxonomy" id="599839"/>
    <lineage>
        <taxon>Eukaryota</taxon>
        <taxon>Fungi</taxon>
        <taxon>Dikarya</taxon>
        <taxon>Basidiomycota</taxon>
        <taxon>Agaricomycotina</taxon>
        <taxon>Agaricomycetes</taxon>
        <taxon>Polyporales</taxon>
        <taxon>Fibroporiaceae</taxon>
        <taxon>Fibroporia</taxon>
    </lineage>
</organism>
<dbReference type="HOGENOM" id="CLU_011808_0_0_1"/>
<protein>
    <recommendedName>
        <fullName evidence="3">Telomere length regulation protein conserved domain-containing protein</fullName>
    </recommendedName>
</protein>
<feature type="compositionally biased region" description="Acidic residues" evidence="2">
    <location>
        <begin position="921"/>
        <end position="933"/>
    </location>
</feature>
<dbReference type="PANTHER" id="PTHR15830">
    <property type="entry name" value="TELOMERE LENGTH REGULATION PROTEIN TEL2 FAMILY MEMBER"/>
    <property type="match status" value="1"/>
</dbReference>
<feature type="domain" description="Telomere length regulation protein conserved" evidence="3">
    <location>
        <begin position="590"/>
        <end position="708"/>
    </location>
</feature>
<dbReference type="PANTHER" id="PTHR15830:SF10">
    <property type="entry name" value="TELOMERE LENGTH REGULATION PROTEIN TEL2 HOMOLOG"/>
    <property type="match status" value="1"/>
</dbReference>
<dbReference type="RefSeq" id="XP_012182142.1">
    <property type="nucleotide sequence ID" value="XM_012326752.1"/>
</dbReference>
<proteinExistence type="inferred from homology"/>
<keyword evidence="5" id="KW-1185">Reference proteome</keyword>
<evidence type="ECO:0000256" key="2">
    <source>
        <dbReference type="SAM" id="MobiDB-lite"/>
    </source>
</evidence>
<evidence type="ECO:0000313" key="4">
    <source>
        <dbReference type="EMBL" id="CCM02859.1"/>
    </source>
</evidence>
<dbReference type="OrthoDB" id="10254187at2759"/>
<evidence type="ECO:0000259" key="3">
    <source>
        <dbReference type="Pfam" id="PF10193"/>
    </source>
</evidence>
<dbReference type="GeneID" id="24097770"/>
<evidence type="ECO:0000256" key="1">
    <source>
        <dbReference type="ARBA" id="ARBA00006133"/>
    </source>
</evidence>
<dbReference type="InParanoid" id="J4H390"/>
<dbReference type="Pfam" id="PF10193">
    <property type="entry name" value="Telomere_reg-2"/>
    <property type="match status" value="1"/>
</dbReference>
<gene>
    <name evidence="4" type="ORF">FIBRA_04971</name>
</gene>
<comment type="similarity">
    <text evidence="1">Belongs to the TEL2 family.</text>
</comment>
<accession>J4H390</accession>
<feature type="region of interest" description="Disordered" evidence="2">
    <location>
        <begin position="498"/>
        <end position="536"/>
    </location>
</feature>
<dbReference type="InterPro" id="IPR038528">
    <property type="entry name" value="TEL2_C_sf"/>
</dbReference>
<dbReference type="GO" id="GO:0005829">
    <property type="term" value="C:cytosol"/>
    <property type="evidence" value="ECO:0007669"/>
    <property type="project" value="TreeGrafter"/>
</dbReference>
<name>J4H390_9APHY</name>
<dbReference type="EMBL" id="HE797095">
    <property type="protein sequence ID" value="CCM02859.1"/>
    <property type="molecule type" value="Genomic_DNA"/>
</dbReference>
<dbReference type="InterPro" id="IPR051970">
    <property type="entry name" value="TEL2_Regulation"/>
</dbReference>
<dbReference type="GO" id="GO:0051083">
    <property type="term" value="P:'de novo' cotranslational protein folding"/>
    <property type="evidence" value="ECO:0007669"/>
    <property type="project" value="TreeGrafter"/>
</dbReference>
<dbReference type="STRING" id="599839.J4H390"/>
<feature type="region of interest" description="Disordered" evidence="2">
    <location>
        <begin position="917"/>
        <end position="945"/>
    </location>
</feature>
<dbReference type="Gene3D" id="1.25.40.720">
    <property type="entry name" value="Telomere length regulation protein 2, C-terminal domain"/>
    <property type="match status" value="1"/>
</dbReference>
<sequence length="1043" mass="114561">MSAEFHDSAIEQIRVIITRLQSPVPDATTLYQLLAAPLAYLNLLPPKFRGYNESPLIAGSFIISRHLPPLQRALLEHVLPTWEASLVEGDTWALAEQYFCPDSISFASSAAGQVAVHAYSSILSLPFTDVSLRLLDKLSRSYPIDVLHSVVYSIDGRKGSSGKQIITWEDCVRNVAAIPAKASNMMGGGTVIPSSLEQGTYLKNLSVRCECLIYALSRSPSREYVSSIVYLLTKLVNIGLFTHSRLASLSQPAFFEVTLPVVRTRLSYPDESYAEFWQQIILSLPSYQTRHSIILSLLSSLAEISPSLDTSTSARSLVKREAQLLKGLLGRLDTDNGEVLDAFSAIALGREWSEGRARIFACWAAGAESSTADIEGLESVLSRVVDMWTSPEHIKHSLLSRHHYITALLLLTLNSFRPIESRHCQKLALSPPFITSISTYISHLDPSVRRCGMLVGEEVASGAGKKLDFGDWDGEDQGKVWCRQLRLLISERDADAETISFESDAKGATPDQNTSDEHDAADQAPVHSGTSGHPPRLAVMEDVQYDSDDSLTGYASTPSSSRSSSPTPSELAEIEKDPTLRVGQKKIPRPVYLAQLGQLVRSTSGLRTEGEEMQVEKIEMALEVAEELIRRKRAYGSELEENAINLVHGFIGLQDNYEIADFDERRQAALNALVACCPRKAAPTLIEEFFRNQYSTTQRYVMLNALAVGTGELASISFGTSSTARPLPANRISFPSRQLPPAQHKKYITGGDHTNAHNPVQKFLEDISRDALDKGQEATADKVPQFVRERQLRIRQPAKVTEVKPSGSALTRLGTQAQPKSTTFTEVAAEFFICPLINRFWLFLRDEQTREERTMRQPALHQYKGAGTGLILNAVVLSRFLSTLTVLVHAARNAREWLAIVAPDSLELAVTIGTRPVSMAEGEDEDEDEDTESSPEKSSNAGTRRRGKEAAVLTAALELALIVLDGCLDLDGGRSLGLEHTALLLGAGQWAGEVFSRLDKGSRVLGEGGIHEVKLRRAAAGVVLKVDELTSKWRRSMVDVGSF</sequence>
<feature type="region of interest" description="Disordered" evidence="2">
    <location>
        <begin position="548"/>
        <end position="580"/>
    </location>
</feature>
<dbReference type="Proteomes" id="UP000006352">
    <property type="component" value="Unassembled WGS sequence"/>
</dbReference>
<evidence type="ECO:0000313" key="5">
    <source>
        <dbReference type="Proteomes" id="UP000006352"/>
    </source>
</evidence>
<dbReference type="GO" id="GO:0051879">
    <property type="term" value="F:Hsp90 protein binding"/>
    <property type="evidence" value="ECO:0007669"/>
    <property type="project" value="TreeGrafter"/>
</dbReference>
<reference evidence="4 5" key="1">
    <citation type="journal article" date="2012" name="Appl. Environ. Microbiol.">
        <title>Short-read sequencing for genomic analysis of the brown rot fungus Fibroporia radiculosa.</title>
        <authorList>
            <person name="Tang J.D."/>
            <person name="Perkins A.D."/>
            <person name="Sonstegard T.S."/>
            <person name="Schroeder S.G."/>
            <person name="Burgess S.C."/>
            <person name="Diehl S.V."/>
        </authorList>
    </citation>
    <scope>NUCLEOTIDE SEQUENCE [LARGE SCALE GENOMIC DNA]</scope>
    <source>
        <strain evidence="4 5">TFFH 294</strain>
    </source>
</reference>